<name>A0A8H4JZC3_9HYPO</name>
<comment type="caution">
    <text evidence="2">The sequence shown here is derived from an EMBL/GenBank/DDBJ whole genome shotgun (WGS) entry which is preliminary data.</text>
</comment>
<dbReference type="Pfam" id="PF12511">
    <property type="entry name" value="DUF3716"/>
    <property type="match status" value="1"/>
</dbReference>
<dbReference type="InterPro" id="IPR022190">
    <property type="entry name" value="DUF3716"/>
</dbReference>
<gene>
    <name evidence="2" type="ORF">F53441_11929</name>
</gene>
<feature type="region of interest" description="Disordered" evidence="1">
    <location>
        <begin position="156"/>
        <end position="200"/>
    </location>
</feature>
<accession>A0A8H4JZC3</accession>
<protein>
    <submittedName>
        <fullName evidence="2">Uncharacterized protein</fullName>
    </submittedName>
</protein>
<keyword evidence="3" id="KW-1185">Reference proteome</keyword>
<proteinExistence type="predicted"/>
<evidence type="ECO:0000256" key="1">
    <source>
        <dbReference type="SAM" id="MobiDB-lite"/>
    </source>
</evidence>
<feature type="compositionally biased region" description="Acidic residues" evidence="1">
    <location>
        <begin position="170"/>
        <end position="185"/>
    </location>
</feature>
<evidence type="ECO:0000313" key="3">
    <source>
        <dbReference type="Proteomes" id="UP000605986"/>
    </source>
</evidence>
<sequence length="200" mass="21832">MGNNNSTNHHQQPQQTGARAVLPLRVVDSRCFEVDVSGHGLLPYTKNALQRAVVALPGHPVVFLKICRCWEDITNMRDSYVNALLIQSRGDVIEEPCSACSNRMRGDTNLYANPFPQCIRLPGHFGGCCGNCKWRDHAARCHRQEERAVRVPAPLGLPAAGSQEQNPIDLGDDDPVVISDDEDLDGPAGGGTAENPLWVD</sequence>
<dbReference type="Proteomes" id="UP000605986">
    <property type="component" value="Unassembled WGS sequence"/>
</dbReference>
<reference evidence="2" key="1">
    <citation type="submission" date="2020-01" db="EMBL/GenBank/DDBJ databases">
        <title>Identification and distribution of gene clusters putatively required for synthesis of sphingolipid metabolism inhibitors in phylogenetically diverse species of the filamentous fungus Fusarium.</title>
        <authorList>
            <person name="Kim H.-S."/>
            <person name="Busman M."/>
            <person name="Brown D.W."/>
            <person name="Divon H."/>
            <person name="Uhlig S."/>
            <person name="Proctor R.H."/>
        </authorList>
    </citation>
    <scope>NUCLEOTIDE SEQUENCE</scope>
    <source>
        <strain evidence="2">NRRL 53441</strain>
    </source>
</reference>
<evidence type="ECO:0000313" key="2">
    <source>
        <dbReference type="EMBL" id="KAF4441802.1"/>
    </source>
</evidence>
<dbReference type="AlphaFoldDB" id="A0A8H4JZC3"/>
<dbReference type="OrthoDB" id="5071280at2759"/>
<organism evidence="2 3">
    <name type="scientific">Fusarium austroafricanum</name>
    <dbReference type="NCBI Taxonomy" id="2364996"/>
    <lineage>
        <taxon>Eukaryota</taxon>
        <taxon>Fungi</taxon>
        <taxon>Dikarya</taxon>
        <taxon>Ascomycota</taxon>
        <taxon>Pezizomycotina</taxon>
        <taxon>Sordariomycetes</taxon>
        <taxon>Hypocreomycetidae</taxon>
        <taxon>Hypocreales</taxon>
        <taxon>Nectriaceae</taxon>
        <taxon>Fusarium</taxon>
        <taxon>Fusarium concolor species complex</taxon>
    </lineage>
</organism>
<dbReference type="EMBL" id="JAADJG010000616">
    <property type="protein sequence ID" value="KAF4441802.1"/>
    <property type="molecule type" value="Genomic_DNA"/>
</dbReference>